<dbReference type="Proteomes" id="UP000262524">
    <property type="component" value="Unassembled WGS sequence"/>
</dbReference>
<name>A0A374NLE9_9FIRM</name>
<comment type="caution">
    <text evidence="1">The sequence shown here is derived from an EMBL/GenBank/DDBJ whole genome shotgun (WGS) entry which is preliminary data.</text>
</comment>
<evidence type="ECO:0000313" key="2">
    <source>
        <dbReference type="Proteomes" id="UP000262524"/>
    </source>
</evidence>
<accession>A0A374NLE9</accession>
<proteinExistence type="predicted"/>
<sequence>MVNVCYQLGVECIEVVDYVIPQTDIGRLIGSSYSGFSIMGKGGLTENDNTVYDIVNVSVICPVKDVYKIITDSKIEKEYIRKAEQEQIPLVVAKRK</sequence>
<reference evidence="1 2" key="1">
    <citation type="submission" date="2018-08" db="EMBL/GenBank/DDBJ databases">
        <title>A genome reference for cultivated species of the human gut microbiota.</title>
        <authorList>
            <person name="Zou Y."/>
            <person name="Xue W."/>
            <person name="Luo G."/>
        </authorList>
    </citation>
    <scope>NUCLEOTIDE SEQUENCE [LARGE SCALE GENOMIC DNA]</scope>
    <source>
        <strain evidence="1 2">TM10-1AC</strain>
    </source>
</reference>
<protein>
    <submittedName>
        <fullName evidence="1">Uncharacterized protein</fullName>
    </submittedName>
</protein>
<dbReference type="AlphaFoldDB" id="A0A374NLE9"/>
<gene>
    <name evidence="1" type="ORF">DXD91_08425</name>
</gene>
<dbReference type="RefSeq" id="WP_117982638.1">
    <property type="nucleotide sequence ID" value="NZ_QSOE01000048.1"/>
</dbReference>
<organism evidence="1 2">
    <name type="scientific">Anaerobutyricum hallii</name>
    <dbReference type="NCBI Taxonomy" id="39488"/>
    <lineage>
        <taxon>Bacteria</taxon>
        <taxon>Bacillati</taxon>
        <taxon>Bacillota</taxon>
        <taxon>Clostridia</taxon>
        <taxon>Lachnospirales</taxon>
        <taxon>Lachnospiraceae</taxon>
        <taxon>Anaerobutyricum</taxon>
    </lineage>
</organism>
<evidence type="ECO:0000313" key="1">
    <source>
        <dbReference type="EMBL" id="RGI87241.1"/>
    </source>
</evidence>
<dbReference type="EMBL" id="QSOE01000048">
    <property type="protein sequence ID" value="RGI87241.1"/>
    <property type="molecule type" value="Genomic_DNA"/>
</dbReference>